<evidence type="ECO:0000313" key="3">
    <source>
        <dbReference type="Proteomes" id="UP000784294"/>
    </source>
</evidence>
<accession>A0A3S5ACG5</accession>
<name>A0A3S5ACG5_9PLAT</name>
<evidence type="ECO:0000256" key="1">
    <source>
        <dbReference type="SAM" id="MobiDB-lite"/>
    </source>
</evidence>
<gene>
    <name evidence="2" type="ORF">PXEA_LOCUS6263</name>
</gene>
<dbReference type="Proteomes" id="UP000784294">
    <property type="component" value="Unassembled WGS sequence"/>
</dbReference>
<dbReference type="AlphaFoldDB" id="A0A3S5ACG5"/>
<sequence length="316" mass="32227">MEFLPYPTAARLELLPGQAGGLMVVTGSSLLTSSGPRVPLARPLPLRAKHRPTSASHHNSFLGRGGRNRPKSSTPPSNKVGLVPATGGIVGSTTCPNTMPLHVCTTPILPPPTGPNALPSGMVSTAGPRRTAAHLGNLNLPIPAGQTPAGLHHLPAGLLSPGANSAAASSSGGSPSGRLLAPITASRTMLSSHQLLHAHASAYTHSHAHSHCHCHQLIHACLHAAGMSGLSAGTGQMATAEETAYPDSDSVPGLVTTCGDQLASQFGLLRGKTLLPAADLPGQTHNQVPIGTGSMGNTRPSCAKCPFEYSTQSKKR</sequence>
<evidence type="ECO:0000313" key="2">
    <source>
        <dbReference type="EMBL" id="VEL12823.1"/>
    </source>
</evidence>
<comment type="caution">
    <text evidence="2">The sequence shown here is derived from an EMBL/GenBank/DDBJ whole genome shotgun (WGS) entry which is preliminary data.</text>
</comment>
<dbReference type="EMBL" id="CAAALY010015960">
    <property type="protein sequence ID" value="VEL12823.1"/>
    <property type="molecule type" value="Genomic_DNA"/>
</dbReference>
<protein>
    <submittedName>
        <fullName evidence="2">Uncharacterized protein</fullName>
    </submittedName>
</protein>
<reference evidence="2" key="1">
    <citation type="submission" date="2018-11" db="EMBL/GenBank/DDBJ databases">
        <authorList>
            <consortium name="Pathogen Informatics"/>
        </authorList>
    </citation>
    <scope>NUCLEOTIDE SEQUENCE</scope>
</reference>
<organism evidence="2 3">
    <name type="scientific">Protopolystoma xenopodis</name>
    <dbReference type="NCBI Taxonomy" id="117903"/>
    <lineage>
        <taxon>Eukaryota</taxon>
        <taxon>Metazoa</taxon>
        <taxon>Spiralia</taxon>
        <taxon>Lophotrochozoa</taxon>
        <taxon>Platyhelminthes</taxon>
        <taxon>Monogenea</taxon>
        <taxon>Polyopisthocotylea</taxon>
        <taxon>Polystomatidea</taxon>
        <taxon>Polystomatidae</taxon>
        <taxon>Protopolystoma</taxon>
    </lineage>
</organism>
<keyword evidence="3" id="KW-1185">Reference proteome</keyword>
<feature type="region of interest" description="Disordered" evidence="1">
    <location>
        <begin position="47"/>
        <end position="85"/>
    </location>
</feature>
<proteinExistence type="predicted"/>